<organism evidence="4 5">
    <name type="scientific">Caproiciproducens galactitolivorans</name>
    <dbReference type="NCBI Taxonomy" id="642589"/>
    <lineage>
        <taxon>Bacteria</taxon>
        <taxon>Bacillati</taxon>
        <taxon>Bacillota</taxon>
        <taxon>Clostridia</taxon>
        <taxon>Eubacteriales</taxon>
        <taxon>Acutalibacteraceae</taxon>
        <taxon>Caproiciproducens</taxon>
    </lineage>
</organism>
<name>A0A4Z0YGW8_9FIRM</name>
<evidence type="ECO:0000256" key="1">
    <source>
        <dbReference type="ARBA" id="ARBA00023125"/>
    </source>
</evidence>
<reference evidence="4 5" key="1">
    <citation type="submission" date="2019-04" db="EMBL/GenBank/DDBJ databases">
        <authorList>
            <person name="Poehlein A."/>
            <person name="Bengelsdorf F.R."/>
            <person name="Duerre P."/>
            <person name="Daniel R."/>
        </authorList>
    </citation>
    <scope>NUCLEOTIDE SEQUENCE [LARGE SCALE GENOMIC DNA]</scope>
    <source>
        <strain evidence="4 5">BS-1</strain>
    </source>
</reference>
<keyword evidence="1 2" id="KW-0238">DNA-binding</keyword>
<feature type="DNA-binding region" description="H-T-H motif" evidence="2">
    <location>
        <begin position="22"/>
        <end position="41"/>
    </location>
</feature>
<comment type="caution">
    <text evidence="4">The sequence shown here is derived from an EMBL/GenBank/DDBJ whole genome shotgun (WGS) entry which is preliminary data.</text>
</comment>
<dbReference type="AlphaFoldDB" id="A0A4Z0YGW8"/>
<proteinExistence type="predicted"/>
<dbReference type="Gene3D" id="1.10.357.10">
    <property type="entry name" value="Tetracycline Repressor, domain 2"/>
    <property type="match status" value="1"/>
</dbReference>
<protein>
    <submittedName>
        <fullName evidence="4">HTH-type transcriptional regulator BetI</fullName>
    </submittedName>
</protein>
<dbReference type="EMBL" id="SRMQ01000007">
    <property type="protein sequence ID" value="TGJ76162.1"/>
    <property type="molecule type" value="Genomic_DNA"/>
</dbReference>
<evidence type="ECO:0000259" key="3">
    <source>
        <dbReference type="PROSITE" id="PS50977"/>
    </source>
</evidence>
<dbReference type="PROSITE" id="PS50977">
    <property type="entry name" value="HTH_TETR_2"/>
    <property type="match status" value="1"/>
</dbReference>
<gene>
    <name evidence="4" type="primary">betI</name>
    <name evidence="4" type="ORF">CAGA_16230</name>
</gene>
<dbReference type="Proteomes" id="UP000297714">
    <property type="component" value="Unassembled WGS sequence"/>
</dbReference>
<dbReference type="InterPro" id="IPR009057">
    <property type="entry name" value="Homeodomain-like_sf"/>
</dbReference>
<dbReference type="InterPro" id="IPR001647">
    <property type="entry name" value="HTH_TetR"/>
</dbReference>
<evidence type="ECO:0000256" key="2">
    <source>
        <dbReference type="PROSITE-ProRule" id="PRU00335"/>
    </source>
</evidence>
<sequence>MQVLVQAAIQLLNESETPEEITSRKIASKAGVNVAMINYCFQSKDELLKTAIDQIMQDSAGDIFAASNTNIPPLNRLWNMLWEICELVVKFRRFTKIYIPYLLLQSEIEIPNHILPTIREYYGNKKSEAECRIIAYQLISFLQLIFYRSDSFYRYTGIHLENPSERKVLLETEFKLLFKEGNTDE</sequence>
<accession>A0A4Z0YGW8</accession>
<dbReference type="Pfam" id="PF00440">
    <property type="entry name" value="TetR_N"/>
    <property type="match status" value="1"/>
</dbReference>
<dbReference type="SUPFAM" id="SSF46689">
    <property type="entry name" value="Homeodomain-like"/>
    <property type="match status" value="1"/>
</dbReference>
<keyword evidence="5" id="KW-1185">Reference proteome</keyword>
<feature type="domain" description="HTH tetR-type" evidence="3">
    <location>
        <begin position="1"/>
        <end position="59"/>
    </location>
</feature>
<evidence type="ECO:0000313" key="4">
    <source>
        <dbReference type="EMBL" id="TGJ76162.1"/>
    </source>
</evidence>
<evidence type="ECO:0000313" key="5">
    <source>
        <dbReference type="Proteomes" id="UP000297714"/>
    </source>
</evidence>
<dbReference type="GO" id="GO:0003677">
    <property type="term" value="F:DNA binding"/>
    <property type="evidence" value="ECO:0007669"/>
    <property type="project" value="UniProtKB-UniRule"/>
</dbReference>